<dbReference type="SMART" id="SM00829">
    <property type="entry name" value="PKS_ER"/>
    <property type="match status" value="1"/>
</dbReference>
<evidence type="ECO:0000256" key="1">
    <source>
        <dbReference type="ARBA" id="ARBA00008072"/>
    </source>
</evidence>
<accession>A0A9W9KHQ4</accession>
<dbReference type="Gene3D" id="3.90.180.10">
    <property type="entry name" value="Medium-chain alcohol dehydrogenases, catalytic domain"/>
    <property type="match status" value="1"/>
</dbReference>
<dbReference type="RefSeq" id="XP_056514583.1">
    <property type="nucleotide sequence ID" value="XM_056653516.1"/>
</dbReference>
<dbReference type="Pfam" id="PF00107">
    <property type="entry name" value="ADH_zinc_N"/>
    <property type="match status" value="1"/>
</dbReference>
<comment type="similarity">
    <text evidence="1">Belongs to the zinc-containing alcohol dehydrogenase family.</text>
</comment>
<dbReference type="InterPro" id="IPR020843">
    <property type="entry name" value="ER"/>
</dbReference>
<sequence>MTEQKSIVVAAPFQAVLVTDRPVPIPRDDDVLVQTVAVALNPTDWKNADTMATTGVLLGCDYAGIVTKVGPGVRKCLRKGDRICGMAHGANVVRPETGAFAEQIVVKGDVQIRICEHLSFDEAATLGVGVVTVGLGLYQHLQLAWPTNPLSNSIPILIYGGSTATGTLAIQYAKRSGYVVYTTCSPHNFPLVSRLGADAVFDYRDPGAAAEIRRQTHNRLEMAFDCISIESSATFCEQALSTDGGQYCAVLFRTVARENVRSSSVGAFKIFGDAFWYGDTWFPACMEDRAFAEEFLAMTESLLEERSLLAHPVEIGENGLLGIFDGLQRMRDGRVSGRKLVYRIKETPE</sequence>
<evidence type="ECO:0000313" key="5">
    <source>
        <dbReference type="Proteomes" id="UP001141434"/>
    </source>
</evidence>
<dbReference type="Pfam" id="PF08240">
    <property type="entry name" value="ADH_N"/>
    <property type="match status" value="1"/>
</dbReference>
<dbReference type="CDD" id="cd08249">
    <property type="entry name" value="enoyl_reductase_like"/>
    <property type="match status" value="1"/>
</dbReference>
<reference evidence="4" key="2">
    <citation type="journal article" date="2023" name="IMA Fungus">
        <title>Comparative genomic study of the Penicillium genus elucidates a diverse pangenome and 15 lateral gene transfer events.</title>
        <authorList>
            <person name="Petersen C."/>
            <person name="Sorensen T."/>
            <person name="Nielsen M.R."/>
            <person name="Sondergaard T.E."/>
            <person name="Sorensen J.L."/>
            <person name="Fitzpatrick D.A."/>
            <person name="Frisvad J.C."/>
            <person name="Nielsen K.L."/>
        </authorList>
    </citation>
    <scope>NUCLEOTIDE SEQUENCE</scope>
    <source>
        <strain evidence="4">IBT 34128</strain>
    </source>
</reference>
<dbReference type="InterPro" id="IPR047122">
    <property type="entry name" value="Trans-enoyl_RdTase-like"/>
</dbReference>
<evidence type="ECO:0000259" key="3">
    <source>
        <dbReference type="SMART" id="SM00829"/>
    </source>
</evidence>
<dbReference type="SUPFAM" id="SSF50129">
    <property type="entry name" value="GroES-like"/>
    <property type="match status" value="1"/>
</dbReference>
<dbReference type="InterPro" id="IPR011032">
    <property type="entry name" value="GroES-like_sf"/>
</dbReference>
<dbReference type="SUPFAM" id="SSF51735">
    <property type="entry name" value="NAD(P)-binding Rossmann-fold domains"/>
    <property type="match status" value="1"/>
</dbReference>
<evidence type="ECO:0000256" key="2">
    <source>
        <dbReference type="ARBA" id="ARBA00023002"/>
    </source>
</evidence>
<organism evidence="4 5">
    <name type="scientific">Penicillium alfredii</name>
    <dbReference type="NCBI Taxonomy" id="1506179"/>
    <lineage>
        <taxon>Eukaryota</taxon>
        <taxon>Fungi</taxon>
        <taxon>Dikarya</taxon>
        <taxon>Ascomycota</taxon>
        <taxon>Pezizomycotina</taxon>
        <taxon>Eurotiomycetes</taxon>
        <taxon>Eurotiomycetidae</taxon>
        <taxon>Eurotiales</taxon>
        <taxon>Aspergillaceae</taxon>
        <taxon>Penicillium</taxon>
    </lineage>
</organism>
<dbReference type="Proteomes" id="UP001141434">
    <property type="component" value="Unassembled WGS sequence"/>
</dbReference>
<dbReference type="PANTHER" id="PTHR45348:SF2">
    <property type="entry name" value="ZINC-TYPE ALCOHOL DEHYDROGENASE-LIKE PROTEIN C2E1P3.01"/>
    <property type="match status" value="1"/>
</dbReference>
<proteinExistence type="inferred from homology"/>
<name>A0A9W9KHQ4_9EURO</name>
<dbReference type="EMBL" id="JAPMSZ010000004">
    <property type="protein sequence ID" value="KAJ5105587.1"/>
    <property type="molecule type" value="Genomic_DNA"/>
</dbReference>
<dbReference type="Gene3D" id="3.40.50.720">
    <property type="entry name" value="NAD(P)-binding Rossmann-like Domain"/>
    <property type="match status" value="1"/>
</dbReference>
<keyword evidence="2" id="KW-0560">Oxidoreductase</keyword>
<dbReference type="GO" id="GO:0016651">
    <property type="term" value="F:oxidoreductase activity, acting on NAD(P)H"/>
    <property type="evidence" value="ECO:0007669"/>
    <property type="project" value="InterPro"/>
</dbReference>
<evidence type="ECO:0000313" key="4">
    <source>
        <dbReference type="EMBL" id="KAJ5105587.1"/>
    </source>
</evidence>
<dbReference type="InterPro" id="IPR013149">
    <property type="entry name" value="ADH-like_C"/>
</dbReference>
<dbReference type="GeneID" id="81392684"/>
<protein>
    <submittedName>
        <fullName evidence="4">Chaperonin 10-like protein</fullName>
    </submittedName>
</protein>
<dbReference type="InterPro" id="IPR013154">
    <property type="entry name" value="ADH-like_N"/>
</dbReference>
<dbReference type="AlphaFoldDB" id="A0A9W9KHQ4"/>
<gene>
    <name evidence="4" type="ORF">NUU61_002934</name>
</gene>
<comment type="caution">
    <text evidence="4">The sequence shown here is derived from an EMBL/GenBank/DDBJ whole genome shotgun (WGS) entry which is preliminary data.</text>
</comment>
<keyword evidence="5" id="KW-1185">Reference proteome</keyword>
<dbReference type="InterPro" id="IPR036291">
    <property type="entry name" value="NAD(P)-bd_dom_sf"/>
</dbReference>
<dbReference type="PANTHER" id="PTHR45348">
    <property type="entry name" value="HYPOTHETICAL OXIDOREDUCTASE (EUROFUNG)"/>
    <property type="match status" value="1"/>
</dbReference>
<feature type="domain" description="Enoyl reductase (ER)" evidence="3">
    <location>
        <begin position="11"/>
        <end position="341"/>
    </location>
</feature>
<reference evidence="4" key="1">
    <citation type="submission" date="2022-11" db="EMBL/GenBank/DDBJ databases">
        <authorList>
            <person name="Petersen C."/>
        </authorList>
    </citation>
    <scope>NUCLEOTIDE SEQUENCE</scope>
    <source>
        <strain evidence="4">IBT 34128</strain>
    </source>
</reference>
<dbReference type="OrthoDB" id="48317at2759"/>